<dbReference type="Gene3D" id="1.25.40.10">
    <property type="entry name" value="Tetratricopeptide repeat domain"/>
    <property type="match status" value="1"/>
</dbReference>
<dbReference type="Pfam" id="PF01435">
    <property type="entry name" value="Peptidase_M48"/>
    <property type="match status" value="1"/>
</dbReference>
<feature type="binding site" evidence="8">
    <location>
        <position position="195"/>
    </location>
    <ligand>
        <name>Zn(2+)</name>
        <dbReference type="ChEBI" id="CHEBI:29105"/>
        <note>catalytic</note>
    </ligand>
</feature>
<keyword evidence="11" id="KW-1185">Reference proteome</keyword>
<sequence>MCRRFSLTTARYRENFYARLPSKGLIHPRQIDDHPTHVEYCMLMIATKPVRSLLAPRFWNRLLITLMSVLLLCVTTPSQAQRTEKLKIPNLGESSTSLFSAEYEYQLGRAWLRVFRSQAATVNDPLLFSYLEDLIFKLAAESELEDRRLELVVVDNPAINAFAVPGGVIGIHNGLLLHAQTEDELATVIAHEIAHLSQRHFSRRVEFAKTQQPLTLAAMLAGFVLMATAGGDAGMAALAAAQAAAQDSALRYSRSNEAEADRVAMQTIVNAGMDPHAASSMFDRMMQASRYATGSRIPEFLRTHPLSENRIADTRNRARQYPKQIRPAKLDYQLMRARVLNQLSDTPEEAAAKFRKELDGSPRSTAAARYGLVLALTDAGRGDEAALELDSLWAAEPDRLEYVIADARIDMAKNEPHRAAKKLADRLKLNPHNHALTMTYAEALMQDQQAHVAEEVLLEQSKRKGNDPYLWYLLAEVQGLSGNIIGLHQARAEYFILNGILDQAEKQLRYALDLVRNDYTTSAKINQRINDVTEMKAMLES</sequence>
<feature type="binding site" evidence="8">
    <location>
        <position position="257"/>
    </location>
    <ligand>
        <name>Zn(2+)</name>
        <dbReference type="ChEBI" id="CHEBI:29105"/>
        <note>catalytic</note>
    </ligand>
</feature>
<dbReference type="InterPro" id="IPR051156">
    <property type="entry name" value="Mito/Outer_Membr_Metalloprot"/>
</dbReference>
<feature type="domain" description="Peptidase M48" evidence="9">
    <location>
        <begin position="128"/>
        <end position="317"/>
    </location>
</feature>
<comment type="subcellular location">
    <subcellularLocation>
        <location evidence="8">Periplasm</location>
    </subcellularLocation>
</comment>
<evidence type="ECO:0000313" key="10">
    <source>
        <dbReference type="EMBL" id="EAQ98338.2"/>
    </source>
</evidence>
<evidence type="ECO:0000256" key="3">
    <source>
        <dbReference type="ARBA" id="ARBA00022729"/>
    </source>
</evidence>
<dbReference type="GO" id="GO:0051603">
    <property type="term" value="P:proteolysis involved in protein catabolic process"/>
    <property type="evidence" value="ECO:0007669"/>
    <property type="project" value="TreeGrafter"/>
</dbReference>
<keyword evidence="7 8" id="KW-0482">Metalloprotease</keyword>
<dbReference type="PANTHER" id="PTHR22726:SF1">
    <property type="entry name" value="METALLOENDOPEPTIDASE OMA1, MITOCHONDRIAL"/>
    <property type="match status" value="1"/>
</dbReference>
<reference evidence="10 11" key="2">
    <citation type="journal article" date="2009" name="PLoS ONE">
        <title>The photosynthetic apparatus and its regulation in the aerobic gammaproteobacterium Congregibacter litoralis gen. nov., sp. nov.</title>
        <authorList>
            <person name="Spring S."/>
            <person name="Lunsdorf H."/>
            <person name="Fuchs B.M."/>
            <person name="Tindall B.J."/>
        </authorList>
    </citation>
    <scope>NUCLEOTIDE SEQUENCE [LARGE SCALE GENOMIC DNA]</scope>
    <source>
        <strain evidence="10">KT71</strain>
    </source>
</reference>
<dbReference type="HOGENOM" id="CLU_030556_1_1_6"/>
<dbReference type="EC" id="3.4.-.-" evidence="8"/>
<evidence type="ECO:0000256" key="6">
    <source>
        <dbReference type="ARBA" id="ARBA00022833"/>
    </source>
</evidence>
<feature type="binding site" evidence="8">
    <location>
        <position position="191"/>
    </location>
    <ligand>
        <name>Zn(2+)</name>
        <dbReference type="ChEBI" id="CHEBI:29105"/>
        <note>catalytic</note>
    </ligand>
</feature>
<dbReference type="HAMAP" id="MF_00997">
    <property type="entry name" value="Protease_BepA"/>
    <property type="match status" value="1"/>
</dbReference>
<dbReference type="CDD" id="cd07324">
    <property type="entry name" value="M48C_Oma1-like"/>
    <property type="match status" value="1"/>
</dbReference>
<dbReference type="GO" id="GO:0042597">
    <property type="term" value="C:periplasmic space"/>
    <property type="evidence" value="ECO:0007669"/>
    <property type="project" value="UniProtKB-SubCell"/>
</dbReference>
<evidence type="ECO:0000313" key="11">
    <source>
        <dbReference type="Proteomes" id="UP000019205"/>
    </source>
</evidence>
<evidence type="ECO:0000256" key="8">
    <source>
        <dbReference type="HAMAP-Rule" id="MF_00997"/>
    </source>
</evidence>
<dbReference type="STRING" id="314285.KT71_00135"/>
<dbReference type="eggNOG" id="COG4783">
    <property type="taxonomic scope" value="Bacteria"/>
</dbReference>
<comment type="caution">
    <text evidence="10">The sequence shown here is derived from an EMBL/GenBank/DDBJ whole genome shotgun (WGS) entry which is preliminary data.</text>
</comment>
<keyword evidence="4 8" id="KW-0574">Periplasm</keyword>
<keyword evidence="2 8" id="KW-0479">Metal-binding</keyword>
<keyword evidence="3 8" id="KW-0732">Signal</keyword>
<evidence type="ECO:0000256" key="4">
    <source>
        <dbReference type="ARBA" id="ARBA00022764"/>
    </source>
</evidence>
<dbReference type="InterPro" id="IPR001915">
    <property type="entry name" value="Peptidase_M48"/>
</dbReference>
<dbReference type="InterPro" id="IPR030873">
    <property type="entry name" value="Protease_BepA"/>
</dbReference>
<keyword evidence="1 8" id="KW-0645">Protease</keyword>
<evidence type="ECO:0000256" key="5">
    <source>
        <dbReference type="ARBA" id="ARBA00022801"/>
    </source>
</evidence>
<dbReference type="PANTHER" id="PTHR22726">
    <property type="entry name" value="METALLOENDOPEPTIDASE OMA1"/>
    <property type="match status" value="1"/>
</dbReference>
<gene>
    <name evidence="10" type="ORF">KT71_00135</name>
</gene>
<dbReference type="InterPro" id="IPR011990">
    <property type="entry name" value="TPR-like_helical_dom_sf"/>
</dbReference>
<dbReference type="SUPFAM" id="SSF48452">
    <property type="entry name" value="TPR-like"/>
    <property type="match status" value="1"/>
</dbReference>
<organism evidence="10 11">
    <name type="scientific">Congregibacter litoralis KT71</name>
    <dbReference type="NCBI Taxonomy" id="314285"/>
    <lineage>
        <taxon>Bacteria</taxon>
        <taxon>Pseudomonadati</taxon>
        <taxon>Pseudomonadota</taxon>
        <taxon>Gammaproteobacteria</taxon>
        <taxon>Cellvibrionales</taxon>
        <taxon>Halieaceae</taxon>
        <taxon>Congregibacter</taxon>
    </lineage>
</organism>
<dbReference type="Proteomes" id="UP000019205">
    <property type="component" value="Chromosome"/>
</dbReference>
<evidence type="ECO:0000259" key="9">
    <source>
        <dbReference type="Pfam" id="PF01435"/>
    </source>
</evidence>
<comment type="cofactor">
    <cofactor evidence="8">
        <name>Zn(2+)</name>
        <dbReference type="ChEBI" id="CHEBI:29105"/>
    </cofactor>
    <text evidence="8">Binds 1 zinc ion per subunit.</text>
</comment>
<dbReference type="GO" id="GO:0004222">
    <property type="term" value="F:metalloendopeptidase activity"/>
    <property type="evidence" value="ECO:0007669"/>
    <property type="project" value="InterPro"/>
</dbReference>
<proteinExistence type="inferred from homology"/>
<accession>A4A5P1</accession>
<evidence type="ECO:0000256" key="1">
    <source>
        <dbReference type="ARBA" id="ARBA00022670"/>
    </source>
</evidence>
<reference evidence="10 11" key="1">
    <citation type="journal article" date="2007" name="Proc. Natl. Acad. Sci. U.S.A.">
        <title>Characterization of a marine gammaproteobacterium capable of aerobic anoxygenic photosynthesis.</title>
        <authorList>
            <person name="Fuchs B.M."/>
            <person name="Spring S."/>
            <person name="Teeling H."/>
            <person name="Quast C."/>
            <person name="Wulf J."/>
            <person name="Schattenhofer M."/>
            <person name="Yan S."/>
            <person name="Ferriera S."/>
            <person name="Johnson J."/>
            <person name="Glockner F.O."/>
            <person name="Amann R."/>
        </authorList>
    </citation>
    <scope>NUCLEOTIDE SEQUENCE [LARGE SCALE GENOMIC DNA]</scope>
    <source>
        <strain evidence="10">KT71</strain>
    </source>
</reference>
<dbReference type="GO" id="GO:0008270">
    <property type="term" value="F:zinc ion binding"/>
    <property type="evidence" value="ECO:0007669"/>
    <property type="project" value="UniProtKB-UniRule"/>
</dbReference>
<keyword evidence="6 8" id="KW-0862">Zinc</keyword>
<keyword evidence="5 8" id="KW-0378">Hydrolase</keyword>
<name>A4A5P1_9GAMM</name>
<comment type="similarity">
    <text evidence="8">Belongs to the peptidase M48 family. BepA subfamily.</text>
</comment>
<dbReference type="AlphaFoldDB" id="A4A5P1"/>
<protein>
    <recommendedName>
        <fullName evidence="8">Putative beta-barrel assembly-enhancing protease</fullName>
        <ecNumber evidence="8">3.4.-.-</ecNumber>
    </recommendedName>
</protein>
<comment type="function">
    <text evidence="8">Functions as both a chaperone and a metalloprotease. Maintains the integrity of the outer membrane by promoting either the assembly or the elimination of outer membrane proteins, depending on their folding state.</text>
</comment>
<evidence type="ECO:0000256" key="2">
    <source>
        <dbReference type="ARBA" id="ARBA00022723"/>
    </source>
</evidence>
<dbReference type="Gene3D" id="3.30.2010.10">
    <property type="entry name" value="Metalloproteases ('zincins'), catalytic domain"/>
    <property type="match status" value="1"/>
</dbReference>
<feature type="active site" evidence="8">
    <location>
        <position position="192"/>
    </location>
</feature>
<feature type="active site" description="Proton donor" evidence="8">
    <location>
        <position position="261"/>
    </location>
</feature>
<dbReference type="EMBL" id="AAOA02000002">
    <property type="protein sequence ID" value="EAQ98338.2"/>
    <property type="molecule type" value="Genomic_DNA"/>
</dbReference>
<evidence type="ECO:0000256" key="7">
    <source>
        <dbReference type="ARBA" id="ARBA00023049"/>
    </source>
</evidence>
<dbReference type="GO" id="GO:0016020">
    <property type="term" value="C:membrane"/>
    <property type="evidence" value="ECO:0007669"/>
    <property type="project" value="InterPro"/>
</dbReference>